<reference evidence="2" key="1">
    <citation type="journal article" date="2014" name="Int. J. Syst. Evol. Microbiol.">
        <title>Complete genome sequence of Corynebacterium casei LMG S-19264T (=DSM 44701T), isolated from a smear-ripened cheese.</title>
        <authorList>
            <consortium name="US DOE Joint Genome Institute (JGI-PGF)"/>
            <person name="Walter F."/>
            <person name="Albersmeier A."/>
            <person name="Kalinowski J."/>
            <person name="Ruckert C."/>
        </authorList>
    </citation>
    <scope>NUCLEOTIDE SEQUENCE</scope>
    <source>
        <strain evidence="2">JCM 13064</strain>
    </source>
</reference>
<dbReference type="Gene3D" id="1.20.120.1870">
    <property type="entry name" value="Fic/DOC protein, Fido domain"/>
    <property type="match status" value="1"/>
</dbReference>
<protein>
    <recommendedName>
        <fullName evidence="1">Fido domain-containing protein</fullName>
    </recommendedName>
</protein>
<dbReference type="Proteomes" id="UP000645217">
    <property type="component" value="Unassembled WGS sequence"/>
</dbReference>
<dbReference type="PANTHER" id="PTHR39426">
    <property type="entry name" value="HOMOLOGY TO DEATH-ON-CURING PROTEIN OF PHAGE P1"/>
    <property type="match status" value="1"/>
</dbReference>
<dbReference type="EMBL" id="BMNT01000003">
    <property type="protein sequence ID" value="GGK67753.1"/>
    <property type="molecule type" value="Genomic_DNA"/>
</dbReference>
<dbReference type="PROSITE" id="PS51459">
    <property type="entry name" value="FIDO"/>
    <property type="match status" value="1"/>
</dbReference>
<dbReference type="InterPro" id="IPR006440">
    <property type="entry name" value="Doc"/>
</dbReference>
<dbReference type="GO" id="GO:0016301">
    <property type="term" value="F:kinase activity"/>
    <property type="evidence" value="ECO:0007669"/>
    <property type="project" value="InterPro"/>
</dbReference>
<evidence type="ECO:0000313" key="2">
    <source>
        <dbReference type="EMBL" id="GGK67753.1"/>
    </source>
</evidence>
<dbReference type="PANTHER" id="PTHR39426:SF1">
    <property type="entry name" value="HOMOLOGY TO DEATH-ON-CURING PROTEIN OF PHAGE P1"/>
    <property type="match status" value="1"/>
</dbReference>
<sequence>MVDLAAVTLGAAPPLRDAGLLDSAVRRPQASMFGHEAYPHLLVKAAALLHSLARHHPFERGARRVAWICTVVFLAWNGIEVDTGDDGVLALVTAVAAGALAEVDEIARVLWGFVARV</sequence>
<keyword evidence="3" id="KW-1185">Reference proteome</keyword>
<comment type="caution">
    <text evidence="2">The sequence shown here is derived from an EMBL/GenBank/DDBJ whole genome shotgun (WGS) entry which is preliminary data.</text>
</comment>
<proteinExistence type="predicted"/>
<organism evidence="2 3">
    <name type="scientific">Sphaerisporangium melleum</name>
    <dbReference type="NCBI Taxonomy" id="321316"/>
    <lineage>
        <taxon>Bacteria</taxon>
        <taxon>Bacillati</taxon>
        <taxon>Actinomycetota</taxon>
        <taxon>Actinomycetes</taxon>
        <taxon>Streptosporangiales</taxon>
        <taxon>Streptosporangiaceae</taxon>
        <taxon>Sphaerisporangium</taxon>
    </lineage>
</organism>
<reference evidence="2" key="2">
    <citation type="submission" date="2020-09" db="EMBL/GenBank/DDBJ databases">
        <authorList>
            <person name="Sun Q."/>
            <person name="Ohkuma M."/>
        </authorList>
    </citation>
    <scope>NUCLEOTIDE SEQUENCE</scope>
    <source>
        <strain evidence="2">JCM 13064</strain>
    </source>
</reference>
<gene>
    <name evidence="2" type="ORF">GCM10007964_08450</name>
</gene>
<accession>A0A917VEI6</accession>
<dbReference type="InterPro" id="IPR003812">
    <property type="entry name" value="Fido"/>
</dbReference>
<feature type="domain" description="Fido" evidence="1">
    <location>
        <begin position="1"/>
        <end position="112"/>
    </location>
</feature>
<evidence type="ECO:0000259" key="1">
    <source>
        <dbReference type="PROSITE" id="PS51459"/>
    </source>
</evidence>
<evidence type="ECO:0000313" key="3">
    <source>
        <dbReference type="Proteomes" id="UP000645217"/>
    </source>
</evidence>
<dbReference type="AlphaFoldDB" id="A0A917VEI6"/>
<name>A0A917VEI6_9ACTN</name>
<dbReference type="InterPro" id="IPR053737">
    <property type="entry name" value="Type_II_TA_Toxin"/>
</dbReference>
<dbReference type="Pfam" id="PF02661">
    <property type="entry name" value="Fic"/>
    <property type="match status" value="1"/>
</dbReference>